<protein>
    <submittedName>
        <fullName evidence="2">PAP-associated domain-containing protein</fullName>
    </submittedName>
</protein>
<dbReference type="GO" id="GO:0031123">
    <property type="term" value="P:RNA 3'-end processing"/>
    <property type="evidence" value="ECO:0007669"/>
    <property type="project" value="TreeGrafter"/>
</dbReference>
<accession>A0A1I7THL4</accession>
<dbReference type="GO" id="GO:0050265">
    <property type="term" value="F:RNA uridylyltransferase activity"/>
    <property type="evidence" value="ECO:0007669"/>
    <property type="project" value="TreeGrafter"/>
</dbReference>
<name>A0A1I7THL4_9PELO</name>
<dbReference type="Proteomes" id="UP000095282">
    <property type="component" value="Unplaced"/>
</dbReference>
<dbReference type="PANTHER" id="PTHR12271">
    <property type="entry name" value="POLY A POLYMERASE CID PAP -RELATED"/>
    <property type="match status" value="1"/>
</dbReference>
<dbReference type="Gene3D" id="1.10.1410.10">
    <property type="match status" value="1"/>
</dbReference>
<evidence type="ECO:0000313" key="2">
    <source>
        <dbReference type="WBParaSite" id="Csp11.Scaffold615.g6007.t1"/>
    </source>
</evidence>
<dbReference type="PANTHER" id="PTHR12271:SF12">
    <property type="entry name" value="POLYMERASE NUCLEOTIDYL TRANSFERASE DOMAIN-CONTAINING PROTEIN"/>
    <property type="match status" value="1"/>
</dbReference>
<dbReference type="eggNOG" id="KOG2277">
    <property type="taxonomic scope" value="Eukaryota"/>
</dbReference>
<reference evidence="2" key="1">
    <citation type="submission" date="2016-11" db="UniProtKB">
        <authorList>
            <consortium name="WormBaseParasite"/>
        </authorList>
    </citation>
    <scope>IDENTIFICATION</scope>
</reference>
<keyword evidence="1" id="KW-1185">Reference proteome</keyword>
<dbReference type="AlphaFoldDB" id="A0A1I7THL4"/>
<dbReference type="WBParaSite" id="Csp11.Scaffold615.g6007.t1">
    <property type="protein sequence ID" value="Csp11.Scaffold615.g6007.t1"/>
    <property type="gene ID" value="Csp11.Scaffold615.g6007"/>
</dbReference>
<evidence type="ECO:0000313" key="1">
    <source>
        <dbReference type="Proteomes" id="UP000095282"/>
    </source>
</evidence>
<dbReference type="STRING" id="1561998.A0A1I7THL4"/>
<proteinExistence type="predicted"/>
<dbReference type="SUPFAM" id="SSF81631">
    <property type="entry name" value="PAP/OAS1 substrate-binding domain"/>
    <property type="match status" value="1"/>
</dbReference>
<organism evidence="1 2">
    <name type="scientific">Caenorhabditis tropicalis</name>
    <dbReference type="NCBI Taxonomy" id="1561998"/>
    <lineage>
        <taxon>Eukaryota</taxon>
        <taxon>Metazoa</taxon>
        <taxon>Ecdysozoa</taxon>
        <taxon>Nematoda</taxon>
        <taxon>Chromadorea</taxon>
        <taxon>Rhabditida</taxon>
        <taxon>Rhabditina</taxon>
        <taxon>Rhabditomorpha</taxon>
        <taxon>Rhabditoidea</taxon>
        <taxon>Rhabditidae</taxon>
        <taxon>Peloderinae</taxon>
        <taxon>Caenorhabditis</taxon>
    </lineage>
</organism>
<sequence length="213" mass="24571">MRMYKACDNRFTLLFLWLRAICDKLEVRNSKYGLLSSYHLLLLVVHFLQAEQALSPWPVLPVLAKTHSSLVTCDLPISKVAELVKAENPFDGEFSWKSHNKMAISELIVRFVDYYSHFNPSKEAIYIEKGMALKRKQVFGDVRLQIIDPFSPISVCRSPHASSAFFAAIQFIRRQFKNGQLLASLPDVPEASQFLREHHFSPWRTQMSDKIIL</sequence>